<dbReference type="EC" id="3.4.24.75" evidence="4"/>
<proteinExistence type="predicted"/>
<dbReference type="Gene3D" id="2.70.70.10">
    <property type="entry name" value="Glucose Permease (Domain IIA)"/>
    <property type="match status" value="1"/>
</dbReference>
<name>A0A239X1B4_9ACTN</name>
<evidence type="ECO:0000256" key="1">
    <source>
        <dbReference type="SAM" id="MobiDB-lite"/>
    </source>
</evidence>
<keyword evidence="2" id="KW-1133">Transmembrane helix</keyword>
<dbReference type="AlphaFoldDB" id="A0A239X1B4"/>
<dbReference type="PANTHER" id="PTHR21666">
    <property type="entry name" value="PEPTIDASE-RELATED"/>
    <property type="match status" value="1"/>
</dbReference>
<organism evidence="4 5">
    <name type="scientific">Cutibacterium granulosum</name>
    <dbReference type="NCBI Taxonomy" id="33011"/>
    <lineage>
        <taxon>Bacteria</taxon>
        <taxon>Bacillati</taxon>
        <taxon>Actinomycetota</taxon>
        <taxon>Actinomycetes</taxon>
        <taxon>Propionibacteriales</taxon>
        <taxon>Propionibacteriaceae</taxon>
        <taxon>Cutibacterium</taxon>
    </lineage>
</organism>
<feature type="transmembrane region" description="Helical" evidence="2">
    <location>
        <begin position="47"/>
        <end position="66"/>
    </location>
</feature>
<reference evidence="4 5" key="1">
    <citation type="submission" date="2017-06" db="EMBL/GenBank/DDBJ databases">
        <authorList>
            <consortium name="Pathogen Informatics"/>
        </authorList>
    </citation>
    <scope>NUCLEOTIDE SEQUENCE [LARGE SCALE GENOMIC DNA]</scope>
    <source>
        <strain evidence="4 5">NCTC11865</strain>
    </source>
</reference>
<feature type="compositionally biased region" description="Low complexity" evidence="1">
    <location>
        <begin position="238"/>
        <end position="249"/>
    </location>
</feature>
<evidence type="ECO:0000259" key="3">
    <source>
        <dbReference type="Pfam" id="PF01551"/>
    </source>
</evidence>
<evidence type="ECO:0000313" key="4">
    <source>
        <dbReference type="EMBL" id="SNV39838.1"/>
    </source>
</evidence>
<keyword evidence="2" id="KW-0472">Membrane</keyword>
<evidence type="ECO:0000256" key="2">
    <source>
        <dbReference type="SAM" id="Phobius"/>
    </source>
</evidence>
<accession>A0A239X1B4</accession>
<gene>
    <name evidence="4" type="ORF">SAMEA4412665_01824</name>
</gene>
<evidence type="ECO:0000313" key="5">
    <source>
        <dbReference type="Proteomes" id="UP000215332"/>
    </source>
</evidence>
<feature type="domain" description="M23ase beta-sheet core" evidence="3">
    <location>
        <begin position="271"/>
        <end position="360"/>
    </location>
</feature>
<feature type="compositionally biased region" description="Basic and acidic residues" evidence="1">
    <location>
        <begin position="200"/>
        <end position="213"/>
    </location>
</feature>
<dbReference type="CDD" id="cd12797">
    <property type="entry name" value="M23_peptidase"/>
    <property type="match status" value="1"/>
</dbReference>
<protein>
    <submittedName>
        <fullName evidence="4">Glycyl-glycine endopeptidase ALE-1</fullName>
        <ecNumber evidence="4">3.4.24.75</ecNumber>
    </submittedName>
</protein>
<feature type="region of interest" description="Disordered" evidence="1">
    <location>
        <begin position="200"/>
        <end position="250"/>
    </location>
</feature>
<dbReference type="InterPro" id="IPR016047">
    <property type="entry name" value="M23ase_b-sheet_dom"/>
</dbReference>
<feature type="compositionally biased region" description="Basic and acidic residues" evidence="1">
    <location>
        <begin position="154"/>
        <end position="164"/>
    </location>
</feature>
<dbReference type="EMBL" id="LT906441">
    <property type="protein sequence ID" value="SNV39838.1"/>
    <property type="molecule type" value="Genomic_DNA"/>
</dbReference>
<feature type="region of interest" description="Disordered" evidence="1">
    <location>
        <begin position="1"/>
        <end position="43"/>
    </location>
</feature>
<dbReference type="SUPFAM" id="SSF51261">
    <property type="entry name" value="Duplicated hybrid motif"/>
    <property type="match status" value="1"/>
</dbReference>
<keyword evidence="4" id="KW-0378">Hydrolase</keyword>
<dbReference type="Pfam" id="PF01551">
    <property type="entry name" value="Peptidase_M23"/>
    <property type="match status" value="1"/>
</dbReference>
<dbReference type="Proteomes" id="UP000215332">
    <property type="component" value="Chromosome 1"/>
</dbReference>
<dbReference type="InterPro" id="IPR050570">
    <property type="entry name" value="Cell_wall_metabolism_enzyme"/>
</dbReference>
<dbReference type="KEGG" id="cgrn:4412665_01824"/>
<feature type="region of interest" description="Disordered" evidence="1">
    <location>
        <begin position="80"/>
        <end position="170"/>
    </location>
</feature>
<feature type="compositionally biased region" description="Basic and acidic residues" evidence="1">
    <location>
        <begin position="221"/>
        <end position="235"/>
    </location>
</feature>
<dbReference type="GO" id="GO:0004222">
    <property type="term" value="F:metalloendopeptidase activity"/>
    <property type="evidence" value="ECO:0007669"/>
    <property type="project" value="TreeGrafter"/>
</dbReference>
<dbReference type="RefSeq" id="WP_021104263.1">
    <property type="nucleotide sequence ID" value="NZ_JAWFFS010000011.1"/>
</dbReference>
<dbReference type="eggNOG" id="COG0739">
    <property type="taxonomic scope" value="Bacteria"/>
</dbReference>
<sequence length="383" mass="39788">MKIAPTHWREKSQQNTHLPSTPRGGDAAQSHTPFTDQHGDHPHARRGIAAVAVAALGLISVGGIWINSSAHSSVTNANSMMVDTTRPDDSKAIPEPQAAGARPGSVSDDKSLTNPTAHTKDGGLAALDGHGSTVSRSAVRTELDRAMNRSMSAQRHESMTHSTKDVMGSATEVSEKVRADELDAAIKDVRANAAKIAAEKKAAEKRMREEAARQKQQQAADKSKTPATDGKKADDDAATSVATSGGATTPIPAGMYHIGARFGEVGSWARYHTGTDFVASCGTPVVAATSGIVGQPTGGSWAGNNIVIHHANGGSTLHAHLSSVDVHPGQAVKAGQHIGAVGETGRAFGCHLHYEYYPAGTTPGDVYSAKDALGFLRSLGAKL</sequence>
<dbReference type="PANTHER" id="PTHR21666:SF270">
    <property type="entry name" value="MUREIN HYDROLASE ACTIVATOR ENVC"/>
    <property type="match status" value="1"/>
</dbReference>
<keyword evidence="2" id="KW-0812">Transmembrane</keyword>
<dbReference type="InterPro" id="IPR011055">
    <property type="entry name" value="Dup_hybrid_motif"/>
</dbReference>